<protein>
    <submittedName>
        <fullName evidence="1">MerR family transcriptional regulator</fullName>
    </submittedName>
</protein>
<evidence type="ECO:0000313" key="2">
    <source>
        <dbReference type="Proteomes" id="UP000244930"/>
    </source>
</evidence>
<dbReference type="Pfam" id="PF13591">
    <property type="entry name" value="MerR_2"/>
    <property type="match status" value="1"/>
</dbReference>
<dbReference type="Proteomes" id="UP000244930">
    <property type="component" value="Chromosome"/>
</dbReference>
<accession>A0A2U8GM89</accession>
<sequence>MSTTHIQITSIRIVEEEVQLTLAELCQACNAPEASVVAWVNEGILEPSGDAPEDWRFTGASLRRARKARWLTHDMEVNAQGVGIVLDLLDEIADLQARLQRAGLD</sequence>
<dbReference type="RefSeq" id="WP_108948437.1">
    <property type="nucleotide sequence ID" value="NZ_CP022187.1"/>
</dbReference>
<dbReference type="KEGG" id="acom:CEW83_05470"/>
<keyword evidence="2" id="KW-1185">Reference proteome</keyword>
<evidence type="ECO:0000313" key="1">
    <source>
        <dbReference type="EMBL" id="AWI74729.1"/>
    </source>
</evidence>
<organism evidence="1 2">
    <name type="scientific">Parazoarcus communis</name>
    <dbReference type="NCBI Taxonomy" id="41977"/>
    <lineage>
        <taxon>Bacteria</taxon>
        <taxon>Pseudomonadati</taxon>
        <taxon>Pseudomonadota</taxon>
        <taxon>Betaproteobacteria</taxon>
        <taxon>Rhodocyclales</taxon>
        <taxon>Zoogloeaceae</taxon>
        <taxon>Parazoarcus</taxon>
    </lineage>
</organism>
<gene>
    <name evidence="1" type="ORF">CEW83_05470</name>
</gene>
<dbReference type="EMBL" id="CP022187">
    <property type="protein sequence ID" value="AWI74729.1"/>
    <property type="molecule type" value="Genomic_DNA"/>
</dbReference>
<reference evidence="1 2" key="1">
    <citation type="submission" date="2017-06" db="EMBL/GenBank/DDBJ databases">
        <title>Azoarcus.</title>
        <authorList>
            <person name="Woo J.-H."/>
            <person name="Kim H.-S."/>
        </authorList>
    </citation>
    <scope>NUCLEOTIDE SEQUENCE [LARGE SCALE GENOMIC DNA]</scope>
    <source>
        <strain evidence="1 2">TSPY31</strain>
    </source>
</reference>
<dbReference type="AlphaFoldDB" id="A0A2U8GM89"/>
<name>A0A2U8GM89_9RHOO</name>
<dbReference type="Gene3D" id="1.10.1660.10">
    <property type="match status" value="1"/>
</dbReference>
<proteinExistence type="predicted"/>